<evidence type="ECO:0000259" key="3">
    <source>
        <dbReference type="Pfam" id="PF21047"/>
    </source>
</evidence>
<dbReference type="EMBL" id="JACASE010000015">
    <property type="protein sequence ID" value="KAF6405289.1"/>
    <property type="molecule type" value="Genomic_DNA"/>
</dbReference>
<evidence type="ECO:0000313" key="6">
    <source>
        <dbReference type="EMBL" id="KAF6405289.1"/>
    </source>
</evidence>
<dbReference type="InterPro" id="IPR011989">
    <property type="entry name" value="ARM-like"/>
</dbReference>
<proteinExistence type="predicted"/>
<dbReference type="Proteomes" id="UP000593571">
    <property type="component" value="Unassembled WGS sequence"/>
</dbReference>
<feature type="domain" description="MROH2B-like HEAT-repeats" evidence="4">
    <location>
        <begin position="127"/>
        <end position="400"/>
    </location>
</feature>
<evidence type="ECO:0000259" key="5">
    <source>
        <dbReference type="Pfam" id="PF23227"/>
    </source>
</evidence>
<accession>A0A7J8C395</accession>
<feature type="domain" description="Maestro/Maestro-like HEAT-repeats" evidence="5">
    <location>
        <begin position="841"/>
        <end position="1102"/>
    </location>
</feature>
<dbReference type="InterPro" id="IPR055406">
    <property type="entry name" value="HEAT_Maestro"/>
</dbReference>
<evidence type="ECO:0000313" key="7">
    <source>
        <dbReference type="Proteomes" id="UP000593571"/>
    </source>
</evidence>
<dbReference type="AlphaFoldDB" id="A0A7J8C395"/>
<comment type="caution">
    <text evidence="6">The sequence shown here is derived from an EMBL/GenBank/DDBJ whole genome shotgun (WGS) entry which is preliminary data.</text>
</comment>
<dbReference type="PANTHER" id="PTHR23120">
    <property type="entry name" value="MAESTRO-RELATED HEAT DOMAIN-CONTAINING"/>
    <property type="match status" value="1"/>
</dbReference>
<evidence type="ECO:0000256" key="1">
    <source>
        <dbReference type="ARBA" id="ARBA00022737"/>
    </source>
</evidence>
<dbReference type="GO" id="GO:0005794">
    <property type="term" value="C:Golgi apparatus"/>
    <property type="evidence" value="ECO:0007669"/>
    <property type="project" value="TreeGrafter"/>
</dbReference>
<dbReference type="InterPro" id="IPR048465">
    <property type="entry name" value="Maestro-like_HEAT"/>
</dbReference>
<organism evidence="6 7">
    <name type="scientific">Rousettus aegyptiacus</name>
    <name type="common">Egyptian fruit bat</name>
    <name type="synonym">Pteropus aegyptiacus</name>
    <dbReference type="NCBI Taxonomy" id="9407"/>
    <lineage>
        <taxon>Eukaryota</taxon>
        <taxon>Metazoa</taxon>
        <taxon>Chordata</taxon>
        <taxon>Craniata</taxon>
        <taxon>Vertebrata</taxon>
        <taxon>Euteleostomi</taxon>
        <taxon>Mammalia</taxon>
        <taxon>Eutheria</taxon>
        <taxon>Laurasiatheria</taxon>
        <taxon>Chiroptera</taxon>
        <taxon>Yinpterochiroptera</taxon>
        <taxon>Pteropodoidea</taxon>
        <taxon>Pteropodidae</taxon>
        <taxon>Rousettinae</taxon>
        <taxon>Rousettus</taxon>
    </lineage>
</organism>
<evidence type="ECO:0000256" key="2">
    <source>
        <dbReference type="SAM" id="MobiDB-lite"/>
    </source>
</evidence>
<keyword evidence="1" id="KW-0677">Repeat</keyword>
<feature type="domain" description="Maestro-like HEAT-repeats" evidence="3">
    <location>
        <begin position="426"/>
        <end position="647"/>
    </location>
</feature>
<protein>
    <recommendedName>
        <fullName evidence="8">Maestro heat-like repeat family member 5</fullName>
    </recommendedName>
</protein>
<reference evidence="6 7" key="1">
    <citation type="journal article" date="2020" name="Nature">
        <title>Six reference-quality genomes reveal evolution of bat adaptations.</title>
        <authorList>
            <person name="Jebb D."/>
            <person name="Huang Z."/>
            <person name="Pippel M."/>
            <person name="Hughes G.M."/>
            <person name="Lavrichenko K."/>
            <person name="Devanna P."/>
            <person name="Winkler S."/>
            <person name="Jermiin L.S."/>
            <person name="Skirmuntt E.C."/>
            <person name="Katzourakis A."/>
            <person name="Burkitt-Gray L."/>
            <person name="Ray D.A."/>
            <person name="Sullivan K.A.M."/>
            <person name="Roscito J.G."/>
            <person name="Kirilenko B.M."/>
            <person name="Davalos L.M."/>
            <person name="Corthals A.P."/>
            <person name="Power M.L."/>
            <person name="Jones G."/>
            <person name="Ransome R.D."/>
            <person name="Dechmann D.K.N."/>
            <person name="Locatelli A.G."/>
            <person name="Puechmaille S.J."/>
            <person name="Fedrigo O."/>
            <person name="Jarvis E.D."/>
            <person name="Hiller M."/>
            <person name="Vernes S.C."/>
            <person name="Myers E.W."/>
            <person name="Teeling E.C."/>
        </authorList>
    </citation>
    <scope>NUCLEOTIDE SEQUENCE [LARGE SCALE GENOMIC DNA]</scope>
    <source>
        <strain evidence="6">MRouAeg1</strain>
        <tissue evidence="6">Muscle</tissue>
    </source>
</reference>
<dbReference type="PANTHER" id="PTHR23120:SF3">
    <property type="entry name" value="MAESTRO HEAT-LIKE REPEAT FAMILY MEMBER 4"/>
    <property type="match status" value="1"/>
</dbReference>
<name>A0A7J8C395_ROUAE</name>
<feature type="compositionally biased region" description="Pro residues" evidence="2">
    <location>
        <begin position="19"/>
        <end position="28"/>
    </location>
</feature>
<dbReference type="InterPro" id="IPR045206">
    <property type="entry name" value="Maestro_heat-like_prot"/>
</dbReference>
<evidence type="ECO:0008006" key="8">
    <source>
        <dbReference type="Google" id="ProtNLM"/>
    </source>
</evidence>
<dbReference type="InterPro" id="IPR016024">
    <property type="entry name" value="ARM-type_fold"/>
</dbReference>
<dbReference type="Pfam" id="PF23210">
    <property type="entry name" value="HEAT_Maestro_2"/>
    <property type="match status" value="1"/>
</dbReference>
<keyword evidence="7" id="KW-1185">Reference proteome</keyword>
<dbReference type="SUPFAM" id="SSF48371">
    <property type="entry name" value="ARM repeat"/>
    <property type="match status" value="2"/>
</dbReference>
<dbReference type="InterPro" id="IPR055408">
    <property type="entry name" value="HEAT_MROH2B-like"/>
</dbReference>
<sequence>MVPKATRPSNLRSGQGPPAAAPPLPQPKDPGLSMVATPSDGSHRPQQRSSCLPLDKEDADKDLETGRTAVGEALSSSLPWEKVLISKIRAMSAPEKSGLLEAVGHCIQEHSQLIKEEAASGTDMRELLDTLNLDLKQPVEQTFLFYLYGLLLRETTCEELVKKHLAGLLELSHQLSSQREGTALVIGVTSASHMEVVWATMEHLGRTRFLRSGFVSSDGQQPDPSMHWKWVSSTSLLCYGQMATHAGAQVLPWVDNIVSRMVYYYSCSSYDNILKTSFLSAAIMLLKALKWEDGARSYKFTQIPELIHCLLCTLQKEPNCLASLFRQKVILVIVGLSSLRPSLKPMVKSRILHICLQSLYKLPPPEVLKTCLPPLELAPDVMVLYRKSMQALDLLLRTFISENKSMDEVCFLLQHMEPWLESDKSYERRRVVQSLFLLLQYVADYVKFTEEATPSVLGHQTGLLMLLCQDKDEVTGSYSRQCVYLLLQLLIQHKAGSVAEFIYLNKMKNFEARTHRESKTFYHLVEALNKNLTMVQHTQLVLTLMHGLCSRSHLHSDLAAELLQMILGAQGVRQEQVAEILQSLFQALSCITFTGALWTVMKVVTALGAQHTQETVEVMLSLCHPSERQVAPLWKALASNNRLARKVVTLLYVKLKLRPPKAHVRLSECTQLTSLLALSTIYEVLYIQEYKATVRWAFAGILLGLLTQLHYLFELDMVEDISEYREDVLDMKPLGPCRTCLEALKGLFWTTTYWEVFAYLKLLRGWELLEHLETYVEGVTLLARAMAHYGCEIKAVLGQAIISLKSSEERENVVAILIVTEFLNSHQLTQYISQKSMGTILSLCMKNPSRLVRAMSLKGLTSILMCPEKAVLLQNQLAGLLDSFLEPEPKGLMGLMEILGHILHHLGTHGAGALGLKIAQHLRPLFEDEREDVRKGAIFLYGDVIYSGGSKYQQALKNHAFQSLVPLLFHLADSCPEVVTKAKFTFLRCAILLKWEFRKELFNKLVWGRGLGAENDIFICMVESSFGHYRQFLMQASAYLRSPHRNLRLAAMKFIGAMLQDYFTDICLCLKKGDVAVLRKQFSSLKQEQDADCRRFYRSYVEDVVKLSQYVVAC</sequence>
<evidence type="ECO:0000259" key="4">
    <source>
        <dbReference type="Pfam" id="PF23210"/>
    </source>
</evidence>
<feature type="region of interest" description="Disordered" evidence="2">
    <location>
        <begin position="1"/>
        <end position="55"/>
    </location>
</feature>
<gene>
    <name evidence="6" type="ORF">HJG63_013518</name>
</gene>
<dbReference type="Pfam" id="PF23227">
    <property type="entry name" value="HEAT_MROH2B_C"/>
    <property type="match status" value="1"/>
</dbReference>
<dbReference type="Pfam" id="PF21047">
    <property type="entry name" value="HEAT_Maestro"/>
    <property type="match status" value="1"/>
</dbReference>
<dbReference type="Gene3D" id="1.25.10.10">
    <property type="entry name" value="Leucine-rich Repeat Variant"/>
    <property type="match status" value="1"/>
</dbReference>